<proteinExistence type="inferred from homology"/>
<dbReference type="SUPFAM" id="SSF53686">
    <property type="entry name" value="Tryptophan synthase beta subunit-like PLP-dependent enzymes"/>
    <property type="match status" value="1"/>
</dbReference>
<dbReference type="GO" id="GO:0004834">
    <property type="term" value="F:tryptophan synthase activity"/>
    <property type="evidence" value="ECO:0007669"/>
    <property type="project" value="UniProtKB-EC"/>
</dbReference>
<evidence type="ECO:0000256" key="2">
    <source>
        <dbReference type="ARBA" id="ARBA00004733"/>
    </source>
</evidence>
<dbReference type="EMBL" id="MCGR01000056">
    <property type="protein sequence ID" value="ORY69431.1"/>
    <property type="molecule type" value="Genomic_DNA"/>
</dbReference>
<keyword evidence="10 13" id="KW-0057">Aromatic amino acid biosynthesis</keyword>
<dbReference type="InterPro" id="IPR011060">
    <property type="entry name" value="RibuloseP-bd_barrel"/>
</dbReference>
<evidence type="ECO:0000256" key="4">
    <source>
        <dbReference type="ARBA" id="ARBA00006095"/>
    </source>
</evidence>
<dbReference type="InterPro" id="IPR002028">
    <property type="entry name" value="Trp_synthase_suA"/>
</dbReference>
<organism evidence="15 16">
    <name type="scientific">Leucosporidium creatinivorum</name>
    <dbReference type="NCBI Taxonomy" id="106004"/>
    <lineage>
        <taxon>Eukaryota</taxon>
        <taxon>Fungi</taxon>
        <taxon>Dikarya</taxon>
        <taxon>Basidiomycota</taxon>
        <taxon>Pucciniomycotina</taxon>
        <taxon>Microbotryomycetes</taxon>
        <taxon>Leucosporidiales</taxon>
        <taxon>Leucosporidium</taxon>
    </lineage>
</organism>
<dbReference type="GO" id="GO:0005737">
    <property type="term" value="C:cytoplasm"/>
    <property type="evidence" value="ECO:0007669"/>
    <property type="project" value="TreeGrafter"/>
</dbReference>
<evidence type="ECO:0000256" key="1">
    <source>
        <dbReference type="ARBA" id="ARBA00001933"/>
    </source>
</evidence>
<dbReference type="HAMAP" id="MF_00133">
    <property type="entry name" value="Trp_synth_beta"/>
    <property type="match status" value="1"/>
</dbReference>
<keyword evidence="8 13" id="KW-0822">Tryptophan biosynthesis</keyword>
<dbReference type="STRING" id="106004.A0A1Y2ECY1"/>
<keyword evidence="7 13" id="KW-0028">Amino-acid biosynthesis</keyword>
<dbReference type="InterPro" id="IPR023026">
    <property type="entry name" value="Trp_synth_beta/beta-like"/>
</dbReference>
<comment type="cofactor">
    <cofactor evidence="1 13">
        <name>pyridoxal 5'-phosphate</name>
        <dbReference type="ChEBI" id="CHEBI:597326"/>
    </cofactor>
</comment>
<dbReference type="InterPro" id="IPR036052">
    <property type="entry name" value="TrpB-like_PALP_sf"/>
</dbReference>
<dbReference type="EC" id="4.2.1.20" evidence="5 13"/>
<evidence type="ECO:0000256" key="7">
    <source>
        <dbReference type="ARBA" id="ARBA00022605"/>
    </source>
</evidence>
<dbReference type="InterPro" id="IPR006654">
    <property type="entry name" value="Trp_synth_beta"/>
</dbReference>
<dbReference type="NCBIfam" id="TIGR00263">
    <property type="entry name" value="trpB"/>
    <property type="match status" value="1"/>
</dbReference>
<dbReference type="CDD" id="cd04724">
    <property type="entry name" value="Tryptophan_synthase_alpha"/>
    <property type="match status" value="1"/>
</dbReference>
<comment type="similarity">
    <text evidence="4">In the N-terminal section; belongs to the TrpA family.</text>
</comment>
<dbReference type="CDD" id="cd06446">
    <property type="entry name" value="Trp-synth_B"/>
    <property type="match status" value="1"/>
</dbReference>
<dbReference type="InterPro" id="IPR001926">
    <property type="entry name" value="TrpB-like_PALP"/>
</dbReference>
<dbReference type="InterPro" id="IPR006653">
    <property type="entry name" value="Trp_synth_b_CS"/>
</dbReference>
<evidence type="ECO:0000313" key="15">
    <source>
        <dbReference type="EMBL" id="ORY69431.1"/>
    </source>
</evidence>
<evidence type="ECO:0000256" key="9">
    <source>
        <dbReference type="ARBA" id="ARBA00022898"/>
    </source>
</evidence>
<evidence type="ECO:0000256" key="8">
    <source>
        <dbReference type="ARBA" id="ARBA00022822"/>
    </source>
</evidence>
<comment type="catalytic activity">
    <reaction evidence="12 13">
        <text>(1S,2R)-1-C-(indol-3-yl)glycerol 3-phosphate + L-serine = D-glyceraldehyde 3-phosphate + L-tryptophan + H2O</text>
        <dbReference type="Rhea" id="RHEA:10532"/>
        <dbReference type="ChEBI" id="CHEBI:15377"/>
        <dbReference type="ChEBI" id="CHEBI:33384"/>
        <dbReference type="ChEBI" id="CHEBI:57912"/>
        <dbReference type="ChEBI" id="CHEBI:58866"/>
        <dbReference type="ChEBI" id="CHEBI:59776"/>
        <dbReference type="EC" id="4.2.1.20"/>
    </reaction>
</comment>
<evidence type="ECO:0000256" key="13">
    <source>
        <dbReference type="RuleBase" id="RU003663"/>
    </source>
</evidence>
<evidence type="ECO:0000256" key="11">
    <source>
        <dbReference type="ARBA" id="ARBA00023239"/>
    </source>
</evidence>
<dbReference type="Pfam" id="PF00291">
    <property type="entry name" value="PALP"/>
    <property type="match status" value="1"/>
</dbReference>
<protein>
    <recommendedName>
        <fullName evidence="6 13">Tryptophan synthase</fullName>
        <ecNumber evidence="5 13">4.2.1.20</ecNumber>
    </recommendedName>
</protein>
<evidence type="ECO:0000256" key="12">
    <source>
        <dbReference type="ARBA" id="ARBA00049047"/>
    </source>
</evidence>
<feature type="domain" description="Tryptophan synthase beta chain-like PALP" evidence="14">
    <location>
        <begin position="341"/>
        <end position="664"/>
    </location>
</feature>
<dbReference type="InterPro" id="IPR013785">
    <property type="entry name" value="Aldolase_TIM"/>
</dbReference>
<keyword evidence="11 13" id="KW-0456">Lyase</keyword>
<evidence type="ECO:0000259" key="14">
    <source>
        <dbReference type="Pfam" id="PF00291"/>
    </source>
</evidence>
<keyword evidence="9 13" id="KW-0663">Pyridoxal phosphate</keyword>
<comment type="pathway">
    <text evidence="2 13">Amino-acid biosynthesis; L-tryptophan biosynthesis; L-tryptophan from chorismate: step 5/5.</text>
</comment>
<dbReference type="SUPFAM" id="SSF51366">
    <property type="entry name" value="Ribulose-phoshate binding barrel"/>
    <property type="match status" value="1"/>
</dbReference>
<dbReference type="OrthoDB" id="10050244at2759"/>
<gene>
    <name evidence="15" type="ORF">BCR35DRAFT_308011</name>
</gene>
<comment type="similarity">
    <text evidence="3">In the C-terminal section; belongs to the TrpB family.</text>
</comment>
<evidence type="ECO:0000256" key="10">
    <source>
        <dbReference type="ARBA" id="ARBA00023141"/>
    </source>
</evidence>
<dbReference type="Gene3D" id="3.20.20.70">
    <property type="entry name" value="Aldolase class I"/>
    <property type="match status" value="1"/>
</dbReference>
<dbReference type="NCBIfam" id="TIGR00262">
    <property type="entry name" value="trpA"/>
    <property type="match status" value="1"/>
</dbReference>
<dbReference type="Pfam" id="PF00290">
    <property type="entry name" value="Trp_syntA"/>
    <property type="match status" value="1"/>
</dbReference>
<dbReference type="FunFam" id="3.20.20.70:FF:000151">
    <property type="entry name" value="Tryptophan synthase"/>
    <property type="match status" value="1"/>
</dbReference>
<comment type="caution">
    <text evidence="15">The sequence shown here is derived from an EMBL/GenBank/DDBJ whole genome shotgun (WGS) entry which is preliminary data.</text>
</comment>
<name>A0A1Y2ECY1_9BASI</name>
<evidence type="ECO:0000313" key="16">
    <source>
        <dbReference type="Proteomes" id="UP000193467"/>
    </source>
</evidence>
<sequence length="701" mass="75370">MSAHLKETFAAKAAQNSPAFVTFLTAGFPSIAETVPLMLAMEKGGADVIEMGVPFTDPMADGKAIQETNNVALEQGVDYNMCLSFVKQAREQGLKAPVILMGYFNPLLAHTEALAVRDAKAAGANGFIIVDLPPEEAVNFRQICTSEGMSYVPLIAPSTSDSRIKFLASISDSFIYVVSKMGTTGASTTVSTSLSSLLTRIRSLLPGPRPLAVGFGVSTRSHFEEVGREADGVVIGSQLVSVIKNASSPEERVKAVEAYCQEVSGNRVRLNPLAPAPPPVEGAALIEEKLGKAIRFGDFGGAYVPEALYDCLEELSVEYDKARADPEFWKEWEGEFGYMNRPSQLYEAKRLSEMAGGARIWFKREDLNHTGSHKINNAIGQILLAKRIGKKRILAETGAGQHGVATATVCAKFGLECVVYMGAEDVRRQGLNVFRMRMLGAKVVAVESGSRTLKDAINEAMRDWVTNLSTSHYLIGSAIGPHPFPTIVRDFQSVIGSEIKTQLAERTGKLPDAVVACVGGGSNAIGTFYPFINDKSVRLVGVEAAGEGIDTPKHSATLTMGKPGVLHGVRTYLLQSPTGQIIESHSICAGLDYPGVGPEHSWLKDIGRAEYVSATDEQCLRGFRACTEMEGIIPALETSHAIWGAMQLAKTMPKDNNIVLCLSGRGDKDVAEVSEILPKWEEKLGWHVDTGASEGKMSSVP</sequence>
<dbReference type="FunFam" id="3.40.50.1100:FF:000001">
    <property type="entry name" value="Tryptophan synthase beta chain"/>
    <property type="match status" value="1"/>
</dbReference>
<accession>A0A1Y2ECY1</accession>
<dbReference type="Gene3D" id="3.40.50.1100">
    <property type="match status" value="2"/>
</dbReference>
<dbReference type="PROSITE" id="PS00168">
    <property type="entry name" value="TRP_SYNTHASE_BETA"/>
    <property type="match status" value="1"/>
</dbReference>
<dbReference type="FunFam" id="3.40.50.1100:FF:000004">
    <property type="entry name" value="Tryptophan synthase beta chain"/>
    <property type="match status" value="1"/>
</dbReference>
<keyword evidence="16" id="KW-1185">Reference proteome</keyword>
<dbReference type="AlphaFoldDB" id="A0A1Y2ECY1"/>
<evidence type="ECO:0000256" key="5">
    <source>
        <dbReference type="ARBA" id="ARBA00012043"/>
    </source>
</evidence>
<dbReference type="UniPathway" id="UPA00035">
    <property type="reaction ID" value="UER00044"/>
</dbReference>
<dbReference type="Proteomes" id="UP000193467">
    <property type="component" value="Unassembled WGS sequence"/>
</dbReference>
<dbReference type="PROSITE" id="PS00167">
    <property type="entry name" value="TRP_SYNTHASE_ALPHA"/>
    <property type="match status" value="1"/>
</dbReference>
<dbReference type="FunCoup" id="A0A1Y2ECY1">
    <property type="interactions" value="354"/>
</dbReference>
<dbReference type="HAMAP" id="MF_00131">
    <property type="entry name" value="Trp_synth_alpha"/>
    <property type="match status" value="1"/>
</dbReference>
<dbReference type="InterPro" id="IPR018204">
    <property type="entry name" value="Trp_synthase_alpha_AS"/>
</dbReference>
<dbReference type="PANTHER" id="PTHR48077:SF3">
    <property type="entry name" value="TRYPTOPHAN SYNTHASE"/>
    <property type="match status" value="1"/>
</dbReference>
<dbReference type="PANTHER" id="PTHR48077">
    <property type="entry name" value="TRYPTOPHAN SYNTHASE-RELATED"/>
    <property type="match status" value="1"/>
</dbReference>
<evidence type="ECO:0000256" key="6">
    <source>
        <dbReference type="ARBA" id="ARBA00018724"/>
    </source>
</evidence>
<dbReference type="InParanoid" id="A0A1Y2ECY1"/>
<evidence type="ECO:0000256" key="3">
    <source>
        <dbReference type="ARBA" id="ARBA00005761"/>
    </source>
</evidence>
<reference evidence="15 16" key="1">
    <citation type="submission" date="2016-07" db="EMBL/GenBank/DDBJ databases">
        <title>Pervasive Adenine N6-methylation of Active Genes in Fungi.</title>
        <authorList>
            <consortium name="DOE Joint Genome Institute"/>
            <person name="Mondo S.J."/>
            <person name="Dannebaum R.O."/>
            <person name="Kuo R.C."/>
            <person name="Labutti K."/>
            <person name="Haridas S."/>
            <person name="Kuo A."/>
            <person name="Salamov A."/>
            <person name="Ahrendt S.R."/>
            <person name="Lipzen A."/>
            <person name="Sullivan W."/>
            <person name="Andreopoulos W.B."/>
            <person name="Clum A."/>
            <person name="Lindquist E."/>
            <person name="Daum C."/>
            <person name="Ramamoorthy G.K."/>
            <person name="Gryganskyi A."/>
            <person name="Culley D."/>
            <person name="Magnuson J.K."/>
            <person name="James T.Y."/>
            <person name="O'Malley M.A."/>
            <person name="Stajich J.E."/>
            <person name="Spatafora J.W."/>
            <person name="Visel A."/>
            <person name="Grigoriev I.V."/>
        </authorList>
    </citation>
    <scope>NUCLEOTIDE SEQUENCE [LARGE SCALE GENOMIC DNA]</scope>
    <source>
        <strain evidence="15 16">62-1032</strain>
    </source>
</reference>